<organism evidence="1 2">
    <name type="scientific">Gloeocapsopsis dulcis AAB1 = 1H9</name>
    <dbReference type="NCBI Taxonomy" id="1433147"/>
    <lineage>
        <taxon>Bacteria</taxon>
        <taxon>Bacillati</taxon>
        <taxon>Cyanobacteriota</taxon>
        <taxon>Cyanophyceae</taxon>
        <taxon>Oscillatoriophycideae</taxon>
        <taxon>Chroococcales</taxon>
        <taxon>Chroococcaceae</taxon>
        <taxon>Gloeocapsopsis</taxon>
        <taxon>Gloeocapsopsis dulcis</taxon>
    </lineage>
</organism>
<evidence type="ECO:0000313" key="2">
    <source>
        <dbReference type="Proteomes" id="UP000441797"/>
    </source>
</evidence>
<dbReference type="AlphaFoldDB" id="A0A6N8FYH8"/>
<sequence>MVQFEYDPKKSQGNLAKHGIDFETANLLWSDQYRVELQATSTVEPRFLVIGKIQEKHWSAIVTYRGTNIRIISVRRSRENEVLLYER</sequence>
<dbReference type="EMBL" id="NAPY01000015">
    <property type="protein sequence ID" value="MUL36966.1"/>
    <property type="molecule type" value="Genomic_DNA"/>
</dbReference>
<keyword evidence="2" id="KW-1185">Reference proteome</keyword>
<dbReference type="InterPro" id="IPR038573">
    <property type="entry name" value="BrnT_sf"/>
</dbReference>
<dbReference type="RefSeq" id="WP_105218565.1">
    <property type="nucleotide sequence ID" value="NZ_CAWNSU010000128.1"/>
</dbReference>
<evidence type="ECO:0000313" key="1">
    <source>
        <dbReference type="EMBL" id="MUL36966.1"/>
    </source>
</evidence>
<name>A0A6N8FYH8_9CHRO</name>
<dbReference type="OrthoDB" id="428036at2"/>
<dbReference type="InterPro" id="IPR007460">
    <property type="entry name" value="BrnT_toxin"/>
</dbReference>
<accession>A0A6N8FYH8</accession>
<dbReference type="Pfam" id="PF04365">
    <property type="entry name" value="BrnT_toxin"/>
    <property type="match status" value="1"/>
</dbReference>
<gene>
    <name evidence="1" type="ORF">BWI75_11570</name>
</gene>
<dbReference type="Gene3D" id="3.10.450.530">
    <property type="entry name" value="Ribonuclease toxin, BrnT, of type II toxin-antitoxin system"/>
    <property type="match status" value="1"/>
</dbReference>
<proteinExistence type="predicted"/>
<reference evidence="1 2" key="1">
    <citation type="journal article" date="2019" name="Front. Microbiol.">
        <title>Genomic Features for Desiccation Tolerance and Sugar Biosynthesis in the Extremophile Gloeocapsopsis sp. UTEX B3054.</title>
        <authorList>
            <person name="Urrejola C."/>
            <person name="Alcorta J."/>
            <person name="Salas L."/>
            <person name="Vasquez M."/>
            <person name="Polz M.F."/>
            <person name="Vicuna R."/>
            <person name="Diez B."/>
        </authorList>
    </citation>
    <scope>NUCLEOTIDE SEQUENCE [LARGE SCALE GENOMIC DNA]</scope>
    <source>
        <strain evidence="1 2">1H9</strain>
    </source>
</reference>
<dbReference type="Proteomes" id="UP000441797">
    <property type="component" value="Unassembled WGS sequence"/>
</dbReference>
<comment type="caution">
    <text evidence="1">The sequence shown here is derived from an EMBL/GenBank/DDBJ whole genome shotgun (WGS) entry which is preliminary data.</text>
</comment>
<protein>
    <submittedName>
        <fullName evidence="1">Toxin</fullName>
    </submittedName>
</protein>